<sequence length="299" mass="32998">MINASSGGTIMMQDSEDTWRLLEQLCNTPKFGKSFFEECTKAWRRKKGLGGARRDCRSGIEKSFQTNWRGPDLRLLPQIHVFFGLESPKVSALDSASPSSGLGEYLEDEEELDEWDEQLVESDEVRHQLGELEEQLDERSSSSVDWRVAARGLSAELSSSGEFPSSRNGSKATMPTRLASSISFGLRSDVGGKVPVSFGLRSDVGDKVPVSFGLRSDVGDKVPVSFGLRSDVGGKDPISPDFGLMQWARPSMCFICYCVVCGRLGELTKLRAYGFSFGFRYSVFKRGAREDCIAHTIVS</sequence>
<dbReference type="AlphaFoldDB" id="A0A9R1X1K1"/>
<proteinExistence type="predicted"/>
<evidence type="ECO:0000313" key="1">
    <source>
        <dbReference type="EMBL" id="KAJ0194809.1"/>
    </source>
</evidence>
<reference evidence="1 2" key="1">
    <citation type="journal article" date="2017" name="Nat. Commun.">
        <title>Genome assembly with in vitro proximity ligation data and whole-genome triplication in lettuce.</title>
        <authorList>
            <person name="Reyes-Chin-Wo S."/>
            <person name="Wang Z."/>
            <person name="Yang X."/>
            <person name="Kozik A."/>
            <person name="Arikit S."/>
            <person name="Song C."/>
            <person name="Xia L."/>
            <person name="Froenicke L."/>
            <person name="Lavelle D.O."/>
            <person name="Truco M.J."/>
            <person name="Xia R."/>
            <person name="Zhu S."/>
            <person name="Xu C."/>
            <person name="Xu H."/>
            <person name="Xu X."/>
            <person name="Cox K."/>
            <person name="Korf I."/>
            <person name="Meyers B.C."/>
            <person name="Michelmore R.W."/>
        </authorList>
    </citation>
    <scope>NUCLEOTIDE SEQUENCE [LARGE SCALE GENOMIC DNA]</scope>
    <source>
        <strain evidence="2">cv. Salinas</strain>
        <tissue evidence="1">Seedlings</tissue>
    </source>
</reference>
<organism evidence="1 2">
    <name type="scientific">Lactuca sativa</name>
    <name type="common">Garden lettuce</name>
    <dbReference type="NCBI Taxonomy" id="4236"/>
    <lineage>
        <taxon>Eukaryota</taxon>
        <taxon>Viridiplantae</taxon>
        <taxon>Streptophyta</taxon>
        <taxon>Embryophyta</taxon>
        <taxon>Tracheophyta</taxon>
        <taxon>Spermatophyta</taxon>
        <taxon>Magnoliopsida</taxon>
        <taxon>eudicotyledons</taxon>
        <taxon>Gunneridae</taxon>
        <taxon>Pentapetalae</taxon>
        <taxon>asterids</taxon>
        <taxon>campanulids</taxon>
        <taxon>Asterales</taxon>
        <taxon>Asteraceae</taxon>
        <taxon>Cichorioideae</taxon>
        <taxon>Cichorieae</taxon>
        <taxon>Lactucinae</taxon>
        <taxon>Lactuca</taxon>
    </lineage>
</organism>
<dbReference type="EMBL" id="NBSK02000007">
    <property type="protein sequence ID" value="KAJ0194809.1"/>
    <property type="molecule type" value="Genomic_DNA"/>
</dbReference>
<evidence type="ECO:0000313" key="2">
    <source>
        <dbReference type="Proteomes" id="UP000235145"/>
    </source>
</evidence>
<name>A0A9R1X1K1_LACSA</name>
<gene>
    <name evidence="1" type="ORF">LSAT_V11C700375090</name>
</gene>
<comment type="caution">
    <text evidence="1">The sequence shown here is derived from an EMBL/GenBank/DDBJ whole genome shotgun (WGS) entry which is preliminary data.</text>
</comment>
<protein>
    <submittedName>
        <fullName evidence="1">Uncharacterized protein</fullName>
    </submittedName>
</protein>
<keyword evidence="2" id="KW-1185">Reference proteome</keyword>
<dbReference type="Proteomes" id="UP000235145">
    <property type="component" value="Unassembled WGS sequence"/>
</dbReference>
<accession>A0A9R1X1K1</accession>